<protein>
    <recommendedName>
        <fullName evidence="1">CobW/HypB/UreG nucleotide-binding domain-containing protein</fullName>
    </recommendedName>
</protein>
<dbReference type="AlphaFoldDB" id="A0A0C3I1F4"/>
<dbReference type="CDD" id="cd03112">
    <property type="entry name" value="CobW-like"/>
    <property type="match status" value="1"/>
</dbReference>
<dbReference type="STRING" id="913774.A0A0C3I1F4"/>
<dbReference type="InterPro" id="IPR027417">
    <property type="entry name" value="P-loop_NTPase"/>
</dbReference>
<reference evidence="2 3" key="1">
    <citation type="submission" date="2014-04" db="EMBL/GenBank/DDBJ databases">
        <authorList>
            <consortium name="DOE Joint Genome Institute"/>
            <person name="Kuo A."/>
            <person name="Martino E."/>
            <person name="Perotto S."/>
            <person name="Kohler A."/>
            <person name="Nagy L.G."/>
            <person name="Floudas D."/>
            <person name="Copeland A."/>
            <person name="Barry K.W."/>
            <person name="Cichocki N."/>
            <person name="Veneault-Fourrey C."/>
            <person name="LaButti K."/>
            <person name="Lindquist E.A."/>
            <person name="Lipzen A."/>
            <person name="Lundell T."/>
            <person name="Morin E."/>
            <person name="Murat C."/>
            <person name="Sun H."/>
            <person name="Tunlid A."/>
            <person name="Henrissat B."/>
            <person name="Grigoriev I.V."/>
            <person name="Hibbett D.S."/>
            <person name="Martin F."/>
            <person name="Nordberg H.P."/>
            <person name="Cantor M.N."/>
            <person name="Hua S.X."/>
        </authorList>
    </citation>
    <scope>NUCLEOTIDE SEQUENCE [LARGE SCALE GENOMIC DNA]</scope>
    <source>
        <strain evidence="2 3">Zn</strain>
    </source>
</reference>
<dbReference type="FunCoup" id="A0A0C3I1F4">
    <property type="interactions" value="323"/>
</dbReference>
<dbReference type="PANTHER" id="PTHR13748">
    <property type="entry name" value="COBW-RELATED"/>
    <property type="match status" value="1"/>
</dbReference>
<evidence type="ECO:0000313" key="2">
    <source>
        <dbReference type="EMBL" id="KIN08267.1"/>
    </source>
</evidence>
<accession>A0A0C3I1F4</accession>
<dbReference type="OrthoDB" id="258627at2759"/>
<sequence length="382" mass="41412">MNIDDDEPPSLVDVNGFGVEAVEEPQRVRVPITIVTGYLGAGKTTLLNYILSEEHGKKIAVILNEFGDSSDIEKSLTINKGGEQVQEWLEVGNGCICCSVKDSGVNAIESLMEKQGTFDYILLETTGLADPGNIAPLFWVDEGLGSTIYLDGIVTLIDAKHILKSLDDPIKEAVQNDEHDGHGSPLLTTAHLQISHADVIVINKSDLVSDAELRAVRERVEAINGLARIHVTQQSQVPKLEGILLDLHAYDDVGALDISEKGHSHLDPTISTITLNVPELVVDQLSNLDAWLRSILWDATLPGLGSNATNSHSFEIHRLKAKLPVSNGEIKIVQGVREIFEILDAPEASQHGSHSGGKIVLIGRELVGLPFEESFRNTVISC</sequence>
<reference evidence="3" key="2">
    <citation type="submission" date="2015-01" db="EMBL/GenBank/DDBJ databases">
        <title>Evolutionary Origins and Diversification of the Mycorrhizal Mutualists.</title>
        <authorList>
            <consortium name="DOE Joint Genome Institute"/>
            <consortium name="Mycorrhizal Genomics Consortium"/>
            <person name="Kohler A."/>
            <person name="Kuo A."/>
            <person name="Nagy L.G."/>
            <person name="Floudas D."/>
            <person name="Copeland A."/>
            <person name="Barry K.W."/>
            <person name="Cichocki N."/>
            <person name="Veneault-Fourrey C."/>
            <person name="LaButti K."/>
            <person name="Lindquist E.A."/>
            <person name="Lipzen A."/>
            <person name="Lundell T."/>
            <person name="Morin E."/>
            <person name="Murat C."/>
            <person name="Riley R."/>
            <person name="Ohm R."/>
            <person name="Sun H."/>
            <person name="Tunlid A."/>
            <person name="Henrissat B."/>
            <person name="Grigoriev I.V."/>
            <person name="Hibbett D.S."/>
            <person name="Martin F."/>
        </authorList>
    </citation>
    <scope>NUCLEOTIDE SEQUENCE [LARGE SCALE GENOMIC DNA]</scope>
    <source>
        <strain evidence="3">Zn</strain>
    </source>
</reference>
<dbReference type="Proteomes" id="UP000054321">
    <property type="component" value="Unassembled WGS sequence"/>
</dbReference>
<dbReference type="SUPFAM" id="SSF52540">
    <property type="entry name" value="P-loop containing nucleoside triphosphate hydrolases"/>
    <property type="match status" value="1"/>
</dbReference>
<dbReference type="PANTHER" id="PTHR13748:SF31">
    <property type="entry name" value="ZINC-REGULATED GTPASE METALLOPROTEIN ACTIVATOR 1A-RELATED"/>
    <property type="match status" value="1"/>
</dbReference>
<dbReference type="Gene3D" id="3.30.1220.10">
    <property type="entry name" value="CobW-like, C-terminal domain"/>
    <property type="match status" value="1"/>
</dbReference>
<dbReference type="InterPro" id="IPR003495">
    <property type="entry name" value="CobW/HypB/UreG_nucleotide-bd"/>
</dbReference>
<gene>
    <name evidence="2" type="ORF">OIDMADRAFT_187567</name>
</gene>
<dbReference type="InParanoid" id="A0A0C3I1F4"/>
<dbReference type="Pfam" id="PF02492">
    <property type="entry name" value="cobW"/>
    <property type="match status" value="1"/>
</dbReference>
<dbReference type="InterPro" id="IPR036627">
    <property type="entry name" value="CobW-likC_sf"/>
</dbReference>
<evidence type="ECO:0000313" key="3">
    <source>
        <dbReference type="Proteomes" id="UP000054321"/>
    </source>
</evidence>
<feature type="domain" description="CobW/HypB/UreG nucleotide-binding" evidence="1">
    <location>
        <begin position="31"/>
        <end position="229"/>
    </location>
</feature>
<dbReference type="EMBL" id="KN832870">
    <property type="protein sequence ID" value="KIN08267.1"/>
    <property type="molecule type" value="Genomic_DNA"/>
</dbReference>
<proteinExistence type="predicted"/>
<dbReference type="Gene3D" id="3.40.50.300">
    <property type="entry name" value="P-loop containing nucleotide triphosphate hydrolases"/>
    <property type="match status" value="1"/>
</dbReference>
<dbReference type="InterPro" id="IPR051316">
    <property type="entry name" value="Zinc-reg_GTPase_activator"/>
</dbReference>
<dbReference type="HOGENOM" id="CLU_017452_0_1_1"/>
<dbReference type="GO" id="GO:0005737">
    <property type="term" value="C:cytoplasm"/>
    <property type="evidence" value="ECO:0007669"/>
    <property type="project" value="TreeGrafter"/>
</dbReference>
<organism evidence="2 3">
    <name type="scientific">Oidiodendron maius (strain Zn)</name>
    <dbReference type="NCBI Taxonomy" id="913774"/>
    <lineage>
        <taxon>Eukaryota</taxon>
        <taxon>Fungi</taxon>
        <taxon>Dikarya</taxon>
        <taxon>Ascomycota</taxon>
        <taxon>Pezizomycotina</taxon>
        <taxon>Leotiomycetes</taxon>
        <taxon>Leotiomycetes incertae sedis</taxon>
        <taxon>Myxotrichaceae</taxon>
        <taxon>Oidiodendron</taxon>
    </lineage>
</organism>
<evidence type="ECO:0000259" key="1">
    <source>
        <dbReference type="Pfam" id="PF02492"/>
    </source>
</evidence>
<keyword evidence="3" id="KW-1185">Reference proteome</keyword>
<name>A0A0C3I1F4_OIDMZ</name>